<dbReference type="EMBL" id="JACHCF010000006">
    <property type="protein sequence ID" value="MBB5621706.1"/>
    <property type="molecule type" value="Genomic_DNA"/>
</dbReference>
<sequence>MTKSLILDLTDTYPGFEYSAHLLHKFIFAVDIFTILLKDGKIVHHRAADTESFKEWLITHRIENIKPDQIEF</sequence>
<dbReference type="AlphaFoldDB" id="A0A7W8YTU8"/>
<dbReference type="RefSeq" id="WP_183867665.1">
    <property type="nucleotide sequence ID" value="NZ_JACHCF010000006.1"/>
</dbReference>
<accession>A0A7W8YTU8</accession>
<proteinExistence type="predicted"/>
<protein>
    <submittedName>
        <fullName evidence="1">Uncharacterized protein</fullName>
    </submittedName>
</protein>
<evidence type="ECO:0000313" key="2">
    <source>
        <dbReference type="Proteomes" id="UP000537718"/>
    </source>
</evidence>
<comment type="caution">
    <text evidence="1">The sequence shown here is derived from an EMBL/GenBank/DDBJ whole genome shotgun (WGS) entry which is preliminary data.</text>
</comment>
<reference evidence="1 2" key="1">
    <citation type="submission" date="2020-08" db="EMBL/GenBank/DDBJ databases">
        <title>Genomic Encyclopedia of Type Strains, Phase IV (KMG-V): Genome sequencing to study the core and pangenomes of soil and plant-associated prokaryotes.</title>
        <authorList>
            <person name="Whitman W."/>
        </authorList>
    </citation>
    <scope>NUCLEOTIDE SEQUENCE [LARGE SCALE GENOMIC DNA]</scope>
    <source>
        <strain evidence="1 2">MP7CTX6</strain>
    </source>
</reference>
<dbReference type="Proteomes" id="UP000537718">
    <property type="component" value="Unassembled WGS sequence"/>
</dbReference>
<gene>
    <name evidence="1" type="ORF">HDE69_002769</name>
</gene>
<name>A0A7W8YTU8_9SPHI</name>
<evidence type="ECO:0000313" key="1">
    <source>
        <dbReference type="EMBL" id="MBB5621706.1"/>
    </source>
</evidence>
<organism evidence="1 2">
    <name type="scientific">Pedobacter cryoconitis</name>
    <dbReference type="NCBI Taxonomy" id="188932"/>
    <lineage>
        <taxon>Bacteria</taxon>
        <taxon>Pseudomonadati</taxon>
        <taxon>Bacteroidota</taxon>
        <taxon>Sphingobacteriia</taxon>
        <taxon>Sphingobacteriales</taxon>
        <taxon>Sphingobacteriaceae</taxon>
        <taxon>Pedobacter</taxon>
    </lineage>
</organism>